<evidence type="ECO:0000313" key="10">
    <source>
        <dbReference type="EMBL" id="TRD17307.1"/>
    </source>
</evidence>
<comment type="subcellular location">
    <subcellularLocation>
        <location evidence="1 7">Cell inner membrane</location>
        <topology evidence="1 7">Multi-pass membrane protein</topology>
    </subcellularLocation>
</comment>
<evidence type="ECO:0000256" key="4">
    <source>
        <dbReference type="ARBA" id="ARBA00022692"/>
    </source>
</evidence>
<feature type="transmembrane region" description="Helical" evidence="8">
    <location>
        <begin position="112"/>
        <end position="142"/>
    </location>
</feature>
<feature type="transmembrane region" description="Helical" evidence="8">
    <location>
        <begin position="281"/>
        <end position="298"/>
    </location>
</feature>
<evidence type="ECO:0000256" key="8">
    <source>
        <dbReference type="SAM" id="Phobius"/>
    </source>
</evidence>
<evidence type="ECO:0000256" key="1">
    <source>
        <dbReference type="ARBA" id="ARBA00004429"/>
    </source>
</evidence>
<feature type="transmembrane region" description="Helical" evidence="8">
    <location>
        <begin position="410"/>
        <end position="440"/>
    </location>
</feature>
<comment type="function">
    <text evidence="7">Part of the tripartite ATP-independent periplasmic (TRAP) transport system.</text>
</comment>
<dbReference type="PANTHER" id="PTHR33362:SF5">
    <property type="entry name" value="C4-DICARBOXYLATE TRAP TRANSPORTER LARGE PERMEASE PROTEIN DCTM"/>
    <property type="match status" value="1"/>
</dbReference>
<dbReference type="AlphaFoldDB" id="A0A547PT34"/>
<feature type="transmembrane region" description="Helical" evidence="8">
    <location>
        <begin position="233"/>
        <end position="252"/>
    </location>
</feature>
<keyword evidence="6 8" id="KW-0472">Membrane</keyword>
<dbReference type="GO" id="GO:0022857">
    <property type="term" value="F:transmembrane transporter activity"/>
    <property type="evidence" value="ECO:0007669"/>
    <property type="project" value="UniProtKB-UniRule"/>
</dbReference>
<feature type="transmembrane region" description="Helical" evidence="8">
    <location>
        <begin position="74"/>
        <end position="92"/>
    </location>
</feature>
<dbReference type="Pfam" id="PF06808">
    <property type="entry name" value="DctM"/>
    <property type="match status" value="1"/>
</dbReference>
<feature type="domain" description="TRAP C4-dicarboxylate transport system permease DctM subunit" evidence="9">
    <location>
        <begin position="12"/>
        <end position="473"/>
    </location>
</feature>
<gene>
    <name evidence="10" type="ORF">FEV53_13320</name>
</gene>
<evidence type="ECO:0000313" key="11">
    <source>
        <dbReference type="Proteomes" id="UP000318590"/>
    </source>
</evidence>
<feature type="transmembrane region" description="Helical" evidence="8">
    <location>
        <begin position="6"/>
        <end position="39"/>
    </location>
</feature>
<accession>A0A547PT34</accession>
<feature type="transmembrane region" description="Helical" evidence="8">
    <location>
        <begin position="372"/>
        <end position="390"/>
    </location>
</feature>
<dbReference type="EMBL" id="VFSV01000025">
    <property type="protein sequence ID" value="TRD17307.1"/>
    <property type="molecule type" value="Genomic_DNA"/>
</dbReference>
<dbReference type="Proteomes" id="UP000318590">
    <property type="component" value="Unassembled WGS sequence"/>
</dbReference>
<organism evidence="10 11">
    <name type="scientific">Palleronia caenipelagi</name>
    <dbReference type="NCBI Taxonomy" id="2489174"/>
    <lineage>
        <taxon>Bacteria</taxon>
        <taxon>Pseudomonadati</taxon>
        <taxon>Pseudomonadota</taxon>
        <taxon>Alphaproteobacteria</taxon>
        <taxon>Rhodobacterales</taxon>
        <taxon>Roseobacteraceae</taxon>
        <taxon>Palleronia</taxon>
    </lineage>
</organism>
<evidence type="ECO:0000256" key="5">
    <source>
        <dbReference type="ARBA" id="ARBA00022989"/>
    </source>
</evidence>
<protein>
    <submittedName>
        <fullName evidence="10">TRAP transporter large permease</fullName>
    </submittedName>
</protein>
<feature type="transmembrane region" description="Helical" evidence="8">
    <location>
        <begin position="154"/>
        <end position="181"/>
    </location>
</feature>
<feature type="transmembrane region" description="Helical" evidence="8">
    <location>
        <begin position="343"/>
        <end position="365"/>
    </location>
</feature>
<keyword evidence="7" id="KW-0813">Transport</keyword>
<comment type="caution">
    <text evidence="10">The sequence shown here is derived from an EMBL/GenBank/DDBJ whole genome shotgun (WGS) entry which is preliminary data.</text>
</comment>
<evidence type="ECO:0000256" key="2">
    <source>
        <dbReference type="ARBA" id="ARBA00022475"/>
    </source>
</evidence>
<keyword evidence="3 7" id="KW-0997">Cell inner membrane</keyword>
<dbReference type="GO" id="GO:0005886">
    <property type="term" value="C:plasma membrane"/>
    <property type="evidence" value="ECO:0007669"/>
    <property type="project" value="UniProtKB-SubCell"/>
</dbReference>
<feature type="transmembrane region" description="Helical" evidence="8">
    <location>
        <begin position="452"/>
        <end position="477"/>
    </location>
</feature>
<evidence type="ECO:0000256" key="3">
    <source>
        <dbReference type="ARBA" id="ARBA00022519"/>
    </source>
</evidence>
<name>A0A547PT34_9RHOB</name>
<keyword evidence="5 8" id="KW-1133">Transmembrane helix</keyword>
<reference evidence="10 11" key="1">
    <citation type="submission" date="2019-06" db="EMBL/GenBank/DDBJ databases">
        <title>Paenimaribius caenipelagi gen. nov., sp. nov., isolated from a tidal flat.</title>
        <authorList>
            <person name="Yoon J.-H."/>
        </authorList>
    </citation>
    <scope>NUCLEOTIDE SEQUENCE [LARGE SCALE GENOMIC DNA]</scope>
    <source>
        <strain evidence="10 11">JBTF-M29</strain>
    </source>
</reference>
<feature type="transmembrane region" description="Helical" evidence="8">
    <location>
        <begin position="310"/>
        <end position="331"/>
    </location>
</feature>
<sequence length="481" mass="50627">MEALDIGIWVTCFLLVMVILGMRVAFAAGLAGIVGLIAIFWARKDFAGDEFGWALSVAVGTAGQVPHAKVASQALSLIPTFILIGYMAYYAGLTKALFEAAKRWIAWVPGGLAVSTVFATAGFAAVSGASVATSAVFARIAIPEMLAIGYNKRFAAGVVAAAGTLASLIPPSAILVIYAIIVEQDVGMLLLAGFVPGAFSAIVYGLIIVGLAMTIKNFGPAVGGFTWRERFSALLPALPIVAVVVIILFFVYNPIPGEVAIGGSVIDIPFGGDSWGTPTEGGAIGAFIVFLMALYRGMRWSEFRDALVETAKLSVMIFTIIWGVLIYVRFLGFADLPGAFADWITSLTMSPMLILICILLAYAVLGMFMDAIGMLLLTLPVVFPAVMALNGGLDVSAADSTFGMSGPMCAIWFGILVVKMAEFCLITPPIGLNCFVVAGVRDDLSVQDVFRGVMPFFIADALTIAGLVAFPAIVLWLPSQV</sequence>
<dbReference type="OrthoDB" id="9790209at2"/>
<evidence type="ECO:0000259" key="9">
    <source>
        <dbReference type="Pfam" id="PF06808"/>
    </source>
</evidence>
<dbReference type="InterPro" id="IPR004681">
    <property type="entry name" value="TRAP_DctM"/>
</dbReference>
<proteinExistence type="predicted"/>
<dbReference type="InterPro" id="IPR010656">
    <property type="entry name" value="DctM"/>
</dbReference>
<keyword evidence="11" id="KW-1185">Reference proteome</keyword>
<dbReference type="RefSeq" id="WP_142835316.1">
    <property type="nucleotide sequence ID" value="NZ_VFSV01000025.1"/>
</dbReference>
<keyword evidence="4 8" id="KW-0812">Transmembrane</keyword>
<evidence type="ECO:0000256" key="7">
    <source>
        <dbReference type="RuleBase" id="RU369079"/>
    </source>
</evidence>
<evidence type="ECO:0000256" key="6">
    <source>
        <dbReference type="ARBA" id="ARBA00023136"/>
    </source>
</evidence>
<keyword evidence="2" id="KW-1003">Cell membrane</keyword>
<dbReference type="PANTHER" id="PTHR33362">
    <property type="entry name" value="SIALIC ACID TRAP TRANSPORTER PERMEASE PROTEIN SIAT-RELATED"/>
    <property type="match status" value="1"/>
</dbReference>
<feature type="transmembrane region" description="Helical" evidence="8">
    <location>
        <begin position="187"/>
        <end position="212"/>
    </location>
</feature>